<organism evidence="7 8">
    <name type="scientific">Coemansia guatemalensis</name>
    <dbReference type="NCBI Taxonomy" id="2761395"/>
    <lineage>
        <taxon>Eukaryota</taxon>
        <taxon>Fungi</taxon>
        <taxon>Fungi incertae sedis</taxon>
        <taxon>Zoopagomycota</taxon>
        <taxon>Kickxellomycotina</taxon>
        <taxon>Kickxellomycetes</taxon>
        <taxon>Kickxellales</taxon>
        <taxon>Kickxellaceae</taxon>
        <taxon>Coemansia</taxon>
    </lineage>
</organism>
<evidence type="ECO:0000313" key="7">
    <source>
        <dbReference type="EMBL" id="KAJ2798140.1"/>
    </source>
</evidence>
<dbReference type="GO" id="GO:0019509">
    <property type="term" value="P:L-methionine salvage from methylthioadenosine"/>
    <property type="evidence" value="ECO:0007669"/>
    <property type="project" value="UniProtKB-UniRule"/>
</dbReference>
<dbReference type="InterPro" id="IPR023943">
    <property type="entry name" value="Enolase-ppase_E1"/>
</dbReference>
<keyword evidence="6" id="KW-0963">Cytoplasm</keyword>
<dbReference type="NCBIfam" id="TIGR01691">
    <property type="entry name" value="enolase-ppase"/>
    <property type="match status" value="1"/>
</dbReference>
<feature type="binding site" evidence="6">
    <location>
        <position position="12"/>
    </location>
    <ligand>
        <name>Mg(2+)</name>
        <dbReference type="ChEBI" id="CHEBI:18420"/>
    </ligand>
</feature>
<dbReference type="HAMAP" id="MF_03117">
    <property type="entry name" value="Salvage_MtnC_euk"/>
    <property type="match status" value="1"/>
</dbReference>
<keyword evidence="8" id="KW-1185">Reference proteome</keyword>
<evidence type="ECO:0000256" key="3">
    <source>
        <dbReference type="ARBA" id="ARBA00022801"/>
    </source>
</evidence>
<dbReference type="InterPro" id="IPR006439">
    <property type="entry name" value="HAD-SF_hydro_IA"/>
</dbReference>
<evidence type="ECO:0000256" key="1">
    <source>
        <dbReference type="ARBA" id="ARBA00022605"/>
    </source>
</evidence>
<comment type="similarity">
    <text evidence="6">Belongs to the HAD-like hydrolase superfamily. MasA/MtnC family.</text>
</comment>
<evidence type="ECO:0000313" key="8">
    <source>
        <dbReference type="Proteomes" id="UP001140094"/>
    </source>
</evidence>
<feature type="binding site" evidence="6">
    <location>
        <position position="184"/>
    </location>
    <ligand>
        <name>substrate</name>
    </ligand>
</feature>
<sequence length="267" mass="29221">MTSRTYDAVLLDIEGTTTPISFVRDVLFPYVKHNIRGFLETGWEDPEVQKHVHAIAKQANDDVRAGISSAVEINIDGPHADSAEEVRQKVLLNIEWQMKSDRKIGALKALQGCIWRAGYESGQLQGVMFPDAVEAIRRWTAAGLKVFIYSSGSIEAQKLIFGFSDHGNMLQYISGHFDTTTGPKIASSSYTAIADKIGVAPERILFVSDIILEIRAAEKAGMQTMLSVRPGNAPVDAGSFQTCSDFTTIPLSLPKASRTDPECSVEE</sequence>
<dbReference type="EMBL" id="JANBUO010001470">
    <property type="protein sequence ID" value="KAJ2798140.1"/>
    <property type="molecule type" value="Genomic_DNA"/>
</dbReference>
<evidence type="ECO:0000256" key="2">
    <source>
        <dbReference type="ARBA" id="ARBA00022723"/>
    </source>
</evidence>
<dbReference type="SFLD" id="SFLDF00044">
    <property type="entry name" value="enolase-phosphatase"/>
    <property type="match status" value="1"/>
</dbReference>
<dbReference type="SFLD" id="SFLDG01133">
    <property type="entry name" value="C1.5.4:_Enolase-phosphatase_Li"/>
    <property type="match status" value="1"/>
</dbReference>
<proteinExistence type="inferred from homology"/>
<feature type="binding site" evidence="6">
    <location>
        <begin position="150"/>
        <end position="151"/>
    </location>
    <ligand>
        <name>substrate</name>
    </ligand>
</feature>
<keyword evidence="4 6" id="KW-0460">Magnesium</keyword>
<feature type="binding site" evidence="6">
    <location>
        <position position="209"/>
    </location>
    <ligand>
        <name>Mg(2+)</name>
        <dbReference type="ChEBI" id="CHEBI:18420"/>
    </ligand>
</feature>
<dbReference type="NCBIfam" id="TIGR01549">
    <property type="entry name" value="HAD-SF-IA-v1"/>
    <property type="match status" value="1"/>
</dbReference>
<keyword evidence="5 6" id="KW-0486">Methionine biosynthesis</keyword>
<comment type="cofactor">
    <cofactor evidence="6">
        <name>Mg(2+)</name>
        <dbReference type="ChEBI" id="CHEBI:18420"/>
    </cofactor>
    <text evidence="6">Binds 1 Mg(2+) ion per subunit.</text>
</comment>
<accession>A0A9W8HWN1</accession>
<evidence type="ECO:0000256" key="4">
    <source>
        <dbReference type="ARBA" id="ARBA00022842"/>
    </source>
</evidence>
<dbReference type="EC" id="3.1.3.77" evidence="6"/>
<dbReference type="Proteomes" id="UP001140094">
    <property type="component" value="Unassembled WGS sequence"/>
</dbReference>
<feature type="binding site" evidence="6">
    <location>
        <position position="14"/>
    </location>
    <ligand>
        <name>Mg(2+)</name>
        <dbReference type="ChEBI" id="CHEBI:18420"/>
    </ligand>
</feature>
<dbReference type="SFLD" id="SFLDG01129">
    <property type="entry name" value="C1.5:_HAD__Beta-PGM__Phosphata"/>
    <property type="match status" value="1"/>
</dbReference>
<dbReference type="InterPro" id="IPR023214">
    <property type="entry name" value="HAD_sf"/>
</dbReference>
<dbReference type="GO" id="GO:0005737">
    <property type="term" value="C:cytoplasm"/>
    <property type="evidence" value="ECO:0007669"/>
    <property type="project" value="UniProtKB-SubCell"/>
</dbReference>
<evidence type="ECO:0000256" key="6">
    <source>
        <dbReference type="HAMAP-Rule" id="MF_03117"/>
    </source>
</evidence>
<dbReference type="PANTHER" id="PTHR20371">
    <property type="entry name" value="ENOLASE-PHOSPHATASE E1"/>
    <property type="match status" value="1"/>
</dbReference>
<dbReference type="GO" id="GO:0000287">
    <property type="term" value="F:magnesium ion binding"/>
    <property type="evidence" value="ECO:0007669"/>
    <property type="project" value="UniProtKB-UniRule"/>
</dbReference>
<comment type="subcellular location">
    <subcellularLocation>
        <location evidence="6">Cytoplasm</location>
    </subcellularLocation>
    <subcellularLocation>
        <location evidence="6">Nucleus</location>
    </subcellularLocation>
</comment>
<evidence type="ECO:0000256" key="5">
    <source>
        <dbReference type="ARBA" id="ARBA00023167"/>
    </source>
</evidence>
<dbReference type="InterPro" id="IPR036412">
    <property type="entry name" value="HAD-like_sf"/>
</dbReference>
<comment type="subunit">
    <text evidence="6">Monomer.</text>
</comment>
<dbReference type="HAMAP" id="MF_01681">
    <property type="entry name" value="Salvage_MtnC"/>
    <property type="match status" value="1"/>
</dbReference>
<dbReference type="AlphaFoldDB" id="A0A9W8HWN1"/>
<comment type="catalytic activity">
    <reaction evidence="6">
        <text>5-methylsulfanyl-2,3-dioxopentyl phosphate + H2O = 1,2-dihydroxy-5-(methylsulfanyl)pent-1-en-3-one + phosphate</text>
        <dbReference type="Rhea" id="RHEA:21700"/>
        <dbReference type="ChEBI" id="CHEBI:15377"/>
        <dbReference type="ChEBI" id="CHEBI:43474"/>
        <dbReference type="ChEBI" id="CHEBI:49252"/>
        <dbReference type="ChEBI" id="CHEBI:58828"/>
        <dbReference type="EC" id="3.1.3.77"/>
    </reaction>
</comment>
<comment type="caution">
    <text evidence="7">The sequence shown here is derived from an EMBL/GenBank/DDBJ whole genome shotgun (WGS) entry which is preliminary data.</text>
</comment>
<name>A0A9W8HWN1_9FUNG</name>
<comment type="pathway">
    <text evidence="6">Amino-acid biosynthesis; L-methionine biosynthesis via salvage pathway; L-methionine from S-methyl-5-thio-alpha-D-ribose 1-phosphate: step 4/6.</text>
</comment>
<comment type="pathway">
    <text evidence="6">Amino-acid biosynthesis; L-methionine biosynthesis via salvage pathway; L-methionine from S-methyl-5-thio-alpha-D-ribose 1-phosphate: step 3/6.</text>
</comment>
<keyword evidence="1 6" id="KW-0028">Amino-acid biosynthesis</keyword>
<dbReference type="CDD" id="cd01629">
    <property type="entry name" value="HAD_EP"/>
    <property type="match status" value="1"/>
</dbReference>
<dbReference type="SFLD" id="SFLDS00003">
    <property type="entry name" value="Haloacid_Dehalogenase"/>
    <property type="match status" value="1"/>
</dbReference>
<dbReference type="Gene3D" id="3.40.50.1000">
    <property type="entry name" value="HAD superfamily/HAD-like"/>
    <property type="match status" value="1"/>
</dbReference>
<dbReference type="FunFam" id="3.40.50.1000:FF:000079">
    <property type="entry name" value="Enolase-phosphatase E1"/>
    <property type="match status" value="1"/>
</dbReference>
<dbReference type="SUPFAM" id="SSF56784">
    <property type="entry name" value="HAD-like"/>
    <property type="match status" value="1"/>
</dbReference>
<dbReference type="GO" id="GO:0005634">
    <property type="term" value="C:nucleus"/>
    <property type="evidence" value="ECO:0007669"/>
    <property type="project" value="UniProtKB-SubCell"/>
</dbReference>
<keyword evidence="2 6" id="KW-0479">Metal-binding</keyword>
<keyword evidence="3 6" id="KW-0378">Hydrolase</keyword>
<keyword evidence="6" id="KW-0539">Nucleus</keyword>
<dbReference type="Gene3D" id="1.10.720.60">
    <property type="match status" value="1"/>
</dbReference>
<dbReference type="Pfam" id="PF00702">
    <property type="entry name" value="Hydrolase"/>
    <property type="match status" value="1"/>
</dbReference>
<dbReference type="OrthoDB" id="272500at2759"/>
<protein>
    <recommendedName>
        <fullName evidence="6">Enolase-phosphatase E1</fullName>
        <ecNumber evidence="6">3.1.3.77</ecNumber>
    </recommendedName>
    <alternativeName>
        <fullName evidence="6">2,3-diketo-5-methylthio-1-phosphopentane phosphatase</fullName>
    </alternativeName>
</protein>
<reference evidence="7" key="1">
    <citation type="submission" date="2022-07" db="EMBL/GenBank/DDBJ databases">
        <title>Phylogenomic reconstructions and comparative analyses of Kickxellomycotina fungi.</title>
        <authorList>
            <person name="Reynolds N.K."/>
            <person name="Stajich J.E."/>
            <person name="Barry K."/>
            <person name="Grigoriev I.V."/>
            <person name="Crous P."/>
            <person name="Smith M.E."/>
        </authorList>
    </citation>
    <scope>NUCLEOTIDE SEQUENCE</scope>
    <source>
        <strain evidence="7">NRRL 1565</strain>
    </source>
</reference>
<dbReference type="GO" id="GO:0043874">
    <property type="term" value="F:acireductone synthase activity"/>
    <property type="evidence" value="ECO:0007669"/>
    <property type="project" value="UniProtKB-EC"/>
</dbReference>
<dbReference type="InterPro" id="IPR027511">
    <property type="entry name" value="ENOPH1_eukaryotes"/>
</dbReference>
<gene>
    <name evidence="6 7" type="primary">UTR4</name>
    <name evidence="7" type="ORF">H4R20_004928</name>
</gene>
<comment type="function">
    <text evidence="6">Bifunctional enzyme that catalyzes the enolization of 2,3-diketo-5-methylthiopentyl-1-phosphate (DK-MTP-1-P) into the intermediate 2-hydroxy-3-keto-5-methylthiopentenyl-1-phosphate (HK-MTPenyl-1-P), which is then dephosphorylated to form the acireductone 1,2-dihydroxy-3-keto-5-methylthiopentene (DHK-MTPene).</text>
</comment>
<dbReference type="PANTHER" id="PTHR20371:SF1">
    <property type="entry name" value="ENOLASE-PHOSPHATASE E1"/>
    <property type="match status" value="1"/>
</dbReference>